<keyword evidence="1" id="KW-0479">Metal-binding</keyword>
<keyword evidence="9" id="KW-1185">Reference proteome</keyword>
<evidence type="ECO:0000313" key="9">
    <source>
        <dbReference type="Proteomes" id="UP000688137"/>
    </source>
</evidence>
<organism evidence="8 9">
    <name type="scientific">Paramecium primaurelia</name>
    <dbReference type="NCBI Taxonomy" id="5886"/>
    <lineage>
        <taxon>Eukaryota</taxon>
        <taxon>Sar</taxon>
        <taxon>Alveolata</taxon>
        <taxon>Ciliophora</taxon>
        <taxon>Intramacronucleata</taxon>
        <taxon>Oligohymenophorea</taxon>
        <taxon>Peniculida</taxon>
        <taxon>Parameciidae</taxon>
        <taxon>Paramecium</taxon>
    </lineage>
</organism>
<dbReference type="PROSITE" id="PS00125">
    <property type="entry name" value="SER_THR_PHOSPHATASE"/>
    <property type="match status" value="1"/>
</dbReference>
<accession>A0A8S1K5Q8</accession>
<feature type="domain" description="Serine/threonine specific protein phosphatases" evidence="6">
    <location>
        <begin position="118"/>
        <end position="123"/>
    </location>
</feature>
<dbReference type="AlphaFoldDB" id="A0A8S1K5Q8"/>
<evidence type="ECO:0000313" key="8">
    <source>
        <dbReference type="EMBL" id="CAD8050619.1"/>
    </source>
</evidence>
<evidence type="ECO:0000259" key="6">
    <source>
        <dbReference type="PROSITE" id="PS00125"/>
    </source>
</evidence>
<proteinExistence type="inferred from homology"/>
<dbReference type="EC" id="3.1.3.16" evidence="4"/>
<dbReference type="SMART" id="SM00156">
    <property type="entry name" value="PP2Ac"/>
    <property type="match status" value="1"/>
</dbReference>
<comment type="catalytic activity">
    <reaction evidence="4">
        <text>O-phospho-L-threonyl-[protein] + H2O = L-threonyl-[protein] + phosphate</text>
        <dbReference type="Rhea" id="RHEA:47004"/>
        <dbReference type="Rhea" id="RHEA-COMP:11060"/>
        <dbReference type="Rhea" id="RHEA-COMP:11605"/>
        <dbReference type="ChEBI" id="CHEBI:15377"/>
        <dbReference type="ChEBI" id="CHEBI:30013"/>
        <dbReference type="ChEBI" id="CHEBI:43474"/>
        <dbReference type="ChEBI" id="CHEBI:61977"/>
        <dbReference type="EC" id="3.1.3.16"/>
    </reaction>
</comment>
<evidence type="ECO:0000256" key="3">
    <source>
        <dbReference type="ARBA" id="ARBA00023211"/>
    </source>
</evidence>
<name>A0A8S1K5Q8_PARPR</name>
<comment type="similarity">
    <text evidence="4">Belongs to the PPP phosphatase family.</text>
</comment>
<dbReference type="InterPro" id="IPR047129">
    <property type="entry name" value="PPA2-like"/>
</dbReference>
<sequence>MNPSKLSHSELGNFDKYIEDLYNGQLLSENDLKLVCQKAKEILVDEPNIVAVRAPLTICGDIHGQFHDLIELFRIGGRLPETNYLFLGDYVDRGSQSVETFSLILCLKIRYKDRLTVLRGNHENREINKIYGFYDECQRKYGNEIVWKHFTDVFGYLPLVAIVENSIFCTHGGLSPAIETVDQIKQLNRIQDIPHDGAICDLLWSDPEETKMGWGVSPRGAGWTWGQDITDKFLHQNKLKLIARAHQLVMEGFQHVHQRKTVTIFSAPNYCYRCGNQACIVEVDDQLKMSFSQYEPAPRDNEPQTTRRVPEYFL</sequence>
<dbReference type="InterPro" id="IPR006186">
    <property type="entry name" value="Ser/Thr-sp_prot-phosphatase"/>
</dbReference>
<gene>
    <name evidence="7" type="ORF">PPRIM_AZ9-3.1.T0170147</name>
    <name evidence="8" type="ORF">PPRIM_AZ9-3.1.T0170148</name>
</gene>
<dbReference type="EMBL" id="CAJJDM010000012">
    <property type="protein sequence ID" value="CAD8050617.1"/>
    <property type="molecule type" value="Genomic_DNA"/>
</dbReference>
<dbReference type="GO" id="GO:0046872">
    <property type="term" value="F:metal ion binding"/>
    <property type="evidence" value="ECO:0007669"/>
    <property type="project" value="UniProtKB-KW"/>
</dbReference>
<evidence type="ECO:0000256" key="1">
    <source>
        <dbReference type="ARBA" id="ARBA00022723"/>
    </source>
</evidence>
<dbReference type="GO" id="GO:0004722">
    <property type="term" value="F:protein serine/threonine phosphatase activity"/>
    <property type="evidence" value="ECO:0007669"/>
    <property type="project" value="UniProtKB-EC"/>
</dbReference>
<keyword evidence="3" id="KW-0464">Manganese</keyword>
<dbReference type="PANTHER" id="PTHR45619">
    <property type="entry name" value="SERINE/THREONINE-PROTEIN PHOSPHATASE PP2A-RELATED"/>
    <property type="match status" value="1"/>
</dbReference>
<feature type="region of interest" description="Disordered" evidence="5">
    <location>
        <begin position="293"/>
        <end position="314"/>
    </location>
</feature>
<dbReference type="EMBL" id="CAJJDM010000012">
    <property type="protein sequence ID" value="CAD8050619.1"/>
    <property type="molecule type" value="Genomic_DNA"/>
</dbReference>
<dbReference type="CDD" id="cd07415">
    <property type="entry name" value="MPP_PP2A_PP4_PP6"/>
    <property type="match status" value="1"/>
</dbReference>
<dbReference type="OMA" id="WVELKEC"/>
<evidence type="ECO:0000256" key="5">
    <source>
        <dbReference type="SAM" id="MobiDB-lite"/>
    </source>
</evidence>
<dbReference type="Proteomes" id="UP000688137">
    <property type="component" value="Unassembled WGS sequence"/>
</dbReference>
<evidence type="ECO:0000256" key="2">
    <source>
        <dbReference type="ARBA" id="ARBA00022801"/>
    </source>
</evidence>
<keyword evidence="2 4" id="KW-0378">Hydrolase</keyword>
<reference evidence="8" key="1">
    <citation type="submission" date="2021-01" db="EMBL/GenBank/DDBJ databases">
        <authorList>
            <consortium name="Genoscope - CEA"/>
            <person name="William W."/>
        </authorList>
    </citation>
    <scope>NUCLEOTIDE SEQUENCE</scope>
</reference>
<dbReference type="Pfam" id="PF00149">
    <property type="entry name" value="Metallophos"/>
    <property type="match status" value="1"/>
</dbReference>
<comment type="caution">
    <text evidence="8">The sequence shown here is derived from an EMBL/GenBank/DDBJ whole genome shotgun (WGS) entry which is preliminary data.</text>
</comment>
<evidence type="ECO:0000256" key="4">
    <source>
        <dbReference type="RuleBase" id="RU004273"/>
    </source>
</evidence>
<protein>
    <recommendedName>
        <fullName evidence="4">Serine/threonine-protein phosphatase</fullName>
        <ecNumber evidence="4">3.1.3.16</ecNumber>
    </recommendedName>
</protein>
<dbReference type="InterPro" id="IPR004843">
    <property type="entry name" value="Calcineurin-like_PHP"/>
</dbReference>
<evidence type="ECO:0000313" key="7">
    <source>
        <dbReference type="EMBL" id="CAD8050617.1"/>
    </source>
</evidence>